<dbReference type="EMBL" id="AAGJCA010000045">
    <property type="protein sequence ID" value="EBO6193573.1"/>
    <property type="molecule type" value="Genomic_DNA"/>
</dbReference>
<reference evidence="1" key="1">
    <citation type="submission" date="2018-07" db="EMBL/GenBank/DDBJ databases">
        <authorList>
            <consortium name="PulseNet: The National Subtyping Network for Foodborne Disease Surveillance"/>
            <person name="Tarr C.L."/>
            <person name="Trees E."/>
            <person name="Katz L.S."/>
            <person name="Carleton-Romer H.A."/>
            <person name="Stroika S."/>
            <person name="Kucerova Z."/>
            <person name="Roache K.F."/>
            <person name="Sabol A.L."/>
            <person name="Besser J."/>
            <person name="Gerner-Smidt P."/>
        </authorList>
    </citation>
    <scope>NUCLEOTIDE SEQUENCE</scope>
    <source>
        <strain evidence="1">PNUSAS046194</strain>
    </source>
</reference>
<dbReference type="Pfam" id="PF05136">
    <property type="entry name" value="Phage_portal_2"/>
    <property type="match status" value="1"/>
</dbReference>
<proteinExistence type="predicted"/>
<dbReference type="AlphaFoldDB" id="A0A5U0YE31"/>
<feature type="non-terminal residue" evidence="1">
    <location>
        <position position="161"/>
    </location>
</feature>
<evidence type="ECO:0000313" key="1">
    <source>
        <dbReference type="EMBL" id="EBO6193573.1"/>
    </source>
</evidence>
<organism evidence="1">
    <name type="scientific">Salmonella enterica</name>
    <name type="common">Salmonella choleraesuis</name>
    <dbReference type="NCBI Taxonomy" id="28901"/>
    <lineage>
        <taxon>Bacteria</taxon>
        <taxon>Pseudomonadati</taxon>
        <taxon>Pseudomonadota</taxon>
        <taxon>Gammaproteobacteria</taxon>
        <taxon>Enterobacterales</taxon>
        <taxon>Enterobacteriaceae</taxon>
        <taxon>Salmonella</taxon>
    </lineage>
</organism>
<accession>A0A5U0YE31</accession>
<name>A0A5U0YE31_SALER</name>
<dbReference type="InterPro" id="IPR006429">
    <property type="entry name" value="Phage_lambda_portal"/>
</dbReference>
<dbReference type="GO" id="GO:0005198">
    <property type="term" value="F:structural molecule activity"/>
    <property type="evidence" value="ECO:0007669"/>
    <property type="project" value="InterPro"/>
</dbReference>
<dbReference type="GO" id="GO:0019068">
    <property type="term" value="P:virion assembly"/>
    <property type="evidence" value="ECO:0007669"/>
    <property type="project" value="InterPro"/>
</dbReference>
<sequence>MKRTPVLVDVHGTPLRESLGYTGGGIGFGGQMADWMPPAESVDAALLPSLRLGNARADDLVRNNGIAANAVALHKDHIVGHLFLISYRPNWRYLGMRESAAKSFVDEVEAAWTEYCDGIFGEMDAEGKRTFTEFIREGVGVHAFNGEIFLQPVWDAETTQV</sequence>
<protein>
    <submittedName>
        <fullName evidence="1">Phage portal protein</fullName>
    </submittedName>
</protein>
<comment type="caution">
    <text evidence="1">The sequence shown here is derived from an EMBL/GenBank/DDBJ whole genome shotgun (WGS) entry which is preliminary data.</text>
</comment>
<gene>
    <name evidence="1" type="ORF">DVC68_24915</name>
</gene>